<dbReference type="AlphaFoldDB" id="A0A9Q0H708"/>
<feature type="compositionally biased region" description="Basic and acidic residues" evidence="1">
    <location>
        <begin position="161"/>
        <end position="174"/>
    </location>
</feature>
<keyword evidence="3" id="KW-1185">Reference proteome</keyword>
<name>A0A9Q0H708_9MAGN</name>
<gene>
    <name evidence="2" type="ORF">NE237_025848</name>
</gene>
<dbReference type="EMBL" id="JAMYWD010000010">
    <property type="protein sequence ID" value="KAJ4958737.1"/>
    <property type="molecule type" value="Genomic_DNA"/>
</dbReference>
<sequence>MGQSLGFLSFPVLMEEWLPPRSGSNSRKREMNKELHFFFIRRGHRRLFLLVLITRLCLKVFSPPTPELKKGHGNCLAPVVFSRLFVLSRLSAAEENPNVALLLMIEGRGVNLRGQQGDLPVSDSGSGALAYDALTLTGRQAAGAAESEGPLPVNVASSGGERFDATKEKDLSSS</sequence>
<evidence type="ECO:0000313" key="3">
    <source>
        <dbReference type="Proteomes" id="UP001141806"/>
    </source>
</evidence>
<comment type="caution">
    <text evidence="2">The sequence shown here is derived from an EMBL/GenBank/DDBJ whole genome shotgun (WGS) entry which is preliminary data.</text>
</comment>
<reference evidence="2" key="1">
    <citation type="journal article" date="2023" name="Plant J.">
        <title>The genome of the king protea, Protea cynaroides.</title>
        <authorList>
            <person name="Chang J."/>
            <person name="Duong T.A."/>
            <person name="Schoeman C."/>
            <person name="Ma X."/>
            <person name="Roodt D."/>
            <person name="Barker N."/>
            <person name="Li Z."/>
            <person name="Van de Peer Y."/>
            <person name="Mizrachi E."/>
        </authorList>
    </citation>
    <scope>NUCLEOTIDE SEQUENCE</scope>
    <source>
        <tissue evidence="2">Young leaves</tissue>
    </source>
</reference>
<dbReference type="Proteomes" id="UP001141806">
    <property type="component" value="Unassembled WGS sequence"/>
</dbReference>
<organism evidence="2 3">
    <name type="scientific">Protea cynaroides</name>
    <dbReference type="NCBI Taxonomy" id="273540"/>
    <lineage>
        <taxon>Eukaryota</taxon>
        <taxon>Viridiplantae</taxon>
        <taxon>Streptophyta</taxon>
        <taxon>Embryophyta</taxon>
        <taxon>Tracheophyta</taxon>
        <taxon>Spermatophyta</taxon>
        <taxon>Magnoliopsida</taxon>
        <taxon>Proteales</taxon>
        <taxon>Proteaceae</taxon>
        <taxon>Protea</taxon>
    </lineage>
</organism>
<accession>A0A9Q0H708</accession>
<proteinExistence type="predicted"/>
<evidence type="ECO:0000313" key="2">
    <source>
        <dbReference type="EMBL" id="KAJ4958737.1"/>
    </source>
</evidence>
<protein>
    <submittedName>
        <fullName evidence="2">Uncharacterized protein</fullName>
    </submittedName>
</protein>
<evidence type="ECO:0000256" key="1">
    <source>
        <dbReference type="SAM" id="MobiDB-lite"/>
    </source>
</evidence>
<feature type="region of interest" description="Disordered" evidence="1">
    <location>
        <begin position="143"/>
        <end position="174"/>
    </location>
</feature>